<keyword evidence="2" id="KW-1185">Reference proteome</keyword>
<reference evidence="1" key="1">
    <citation type="submission" date="2023-04" db="EMBL/GenBank/DDBJ databases">
        <title>A chromosome-level genome assembly of the parasitoid wasp Eretmocerus hayati.</title>
        <authorList>
            <person name="Zhong Y."/>
            <person name="Liu S."/>
            <person name="Liu Y."/>
        </authorList>
    </citation>
    <scope>NUCLEOTIDE SEQUENCE</scope>
    <source>
        <strain evidence="1">ZJU_SS_LIU_2023</strain>
    </source>
</reference>
<sequence>MRYDKNFTRISGSAAGRWSRHARLALLLVLRLSVWVGRAGPRPVGGGSSLATPHERMEKVRQLLSEVPLIDGHNDLPWNIRNFVHNQLADFEFNTDLRQVTPWSKSAWSQTDLPRLREGMVGGQPQRGRIKTFGFVLALVARASFSRADLLKIYPSCSAKDDELWGIESCQVVGDTLDPWE</sequence>
<evidence type="ECO:0000313" key="2">
    <source>
        <dbReference type="Proteomes" id="UP001239111"/>
    </source>
</evidence>
<protein>
    <submittedName>
        <fullName evidence="1">Uncharacterized protein</fullName>
    </submittedName>
</protein>
<dbReference type="EMBL" id="CM056741">
    <property type="protein sequence ID" value="KAJ8684159.1"/>
    <property type="molecule type" value="Genomic_DNA"/>
</dbReference>
<proteinExistence type="predicted"/>
<name>A0ACC2PKP0_9HYME</name>
<comment type="caution">
    <text evidence="1">The sequence shown here is derived from an EMBL/GenBank/DDBJ whole genome shotgun (WGS) entry which is preliminary data.</text>
</comment>
<organism evidence="1 2">
    <name type="scientific">Eretmocerus hayati</name>
    <dbReference type="NCBI Taxonomy" id="131215"/>
    <lineage>
        <taxon>Eukaryota</taxon>
        <taxon>Metazoa</taxon>
        <taxon>Ecdysozoa</taxon>
        <taxon>Arthropoda</taxon>
        <taxon>Hexapoda</taxon>
        <taxon>Insecta</taxon>
        <taxon>Pterygota</taxon>
        <taxon>Neoptera</taxon>
        <taxon>Endopterygota</taxon>
        <taxon>Hymenoptera</taxon>
        <taxon>Apocrita</taxon>
        <taxon>Proctotrupomorpha</taxon>
        <taxon>Chalcidoidea</taxon>
        <taxon>Aphelinidae</taxon>
        <taxon>Aphelininae</taxon>
        <taxon>Eretmocerus</taxon>
    </lineage>
</organism>
<dbReference type="Proteomes" id="UP001239111">
    <property type="component" value="Chromosome 1"/>
</dbReference>
<gene>
    <name evidence="1" type="ORF">QAD02_019951</name>
</gene>
<evidence type="ECO:0000313" key="1">
    <source>
        <dbReference type="EMBL" id="KAJ8684159.1"/>
    </source>
</evidence>
<accession>A0ACC2PKP0</accession>